<dbReference type="Pfam" id="PF04770">
    <property type="entry name" value="ZF-HD_dimer"/>
    <property type="match status" value="1"/>
</dbReference>
<evidence type="ECO:0000313" key="15">
    <source>
        <dbReference type="Proteomes" id="UP000623129"/>
    </source>
</evidence>
<evidence type="ECO:0000256" key="12">
    <source>
        <dbReference type="SAM" id="MobiDB-lite"/>
    </source>
</evidence>
<comment type="subcellular location">
    <subcellularLocation>
        <location evidence="2">Nucleus</location>
    </subcellularLocation>
</comment>
<evidence type="ECO:0000256" key="3">
    <source>
        <dbReference type="ARBA" id="ARBA00011416"/>
    </source>
</evidence>
<evidence type="ECO:0000313" key="14">
    <source>
        <dbReference type="EMBL" id="KAF3337723.1"/>
    </source>
</evidence>
<dbReference type="PANTHER" id="PTHR31948:SF128">
    <property type="entry name" value="ZINC-FINGER HOMEODOMAIN PROTEIN 8"/>
    <property type="match status" value="1"/>
</dbReference>
<dbReference type="InterPro" id="IPR006456">
    <property type="entry name" value="ZF_HD_homeobox_Cys/His_dimer"/>
</dbReference>
<comment type="function">
    <text evidence="1">Putative transcription factor.</text>
</comment>
<dbReference type="SUPFAM" id="SSF46689">
    <property type="entry name" value="Homeodomain-like"/>
    <property type="match status" value="1"/>
</dbReference>
<dbReference type="GO" id="GO:0003700">
    <property type="term" value="F:DNA-binding transcription factor activity"/>
    <property type="evidence" value="ECO:0007669"/>
    <property type="project" value="TreeGrafter"/>
</dbReference>
<dbReference type="GO" id="GO:0005634">
    <property type="term" value="C:nucleus"/>
    <property type="evidence" value="ECO:0007669"/>
    <property type="project" value="UniProtKB-SubCell"/>
</dbReference>
<keyword evidence="15" id="KW-1185">Reference proteome</keyword>
<dbReference type="InterPro" id="IPR009057">
    <property type="entry name" value="Homeodomain-like_sf"/>
</dbReference>
<proteinExistence type="predicted"/>
<name>A0A833VW41_9POAL</name>
<feature type="region of interest" description="Disordered" evidence="12">
    <location>
        <begin position="104"/>
        <end position="130"/>
    </location>
</feature>
<keyword evidence="4" id="KW-0479">Metal-binding</keyword>
<keyword evidence="9 14" id="KW-0371">Homeobox</keyword>
<dbReference type="PANTHER" id="PTHR31948">
    <property type="entry name" value="ZINC-FINGER HOMEODOMAIN PROTEIN 2"/>
    <property type="match status" value="1"/>
</dbReference>
<keyword evidence="5 14" id="KW-0863">Zinc-finger</keyword>
<reference evidence="14" key="1">
    <citation type="submission" date="2020-01" db="EMBL/GenBank/DDBJ databases">
        <title>Genome sequence of Kobresia littledalei, the first chromosome-level genome in the family Cyperaceae.</title>
        <authorList>
            <person name="Qu G."/>
        </authorList>
    </citation>
    <scope>NUCLEOTIDE SEQUENCE</scope>
    <source>
        <strain evidence="14">C.B.Clarke</strain>
        <tissue evidence="14">Leaf</tissue>
    </source>
</reference>
<dbReference type="PROSITE" id="PS51523">
    <property type="entry name" value="ZF_HD_DIMER"/>
    <property type="match status" value="1"/>
</dbReference>
<evidence type="ECO:0000256" key="7">
    <source>
        <dbReference type="ARBA" id="ARBA00023015"/>
    </source>
</evidence>
<dbReference type="GO" id="GO:0000976">
    <property type="term" value="F:transcription cis-regulatory region binding"/>
    <property type="evidence" value="ECO:0007669"/>
    <property type="project" value="TreeGrafter"/>
</dbReference>
<dbReference type="Proteomes" id="UP000623129">
    <property type="component" value="Unassembled WGS sequence"/>
</dbReference>
<evidence type="ECO:0000256" key="10">
    <source>
        <dbReference type="ARBA" id="ARBA00023163"/>
    </source>
</evidence>
<evidence type="ECO:0000256" key="1">
    <source>
        <dbReference type="ARBA" id="ARBA00004049"/>
    </source>
</evidence>
<evidence type="ECO:0000256" key="2">
    <source>
        <dbReference type="ARBA" id="ARBA00004123"/>
    </source>
</evidence>
<dbReference type="NCBIfam" id="TIGR01566">
    <property type="entry name" value="ZF_HD_prot_N"/>
    <property type="match status" value="1"/>
</dbReference>
<keyword evidence="11" id="KW-0539">Nucleus</keyword>
<dbReference type="Gene3D" id="1.10.10.60">
    <property type="entry name" value="Homeodomain-like"/>
    <property type="match status" value="1"/>
</dbReference>
<keyword evidence="10" id="KW-0804">Transcription</keyword>
<evidence type="ECO:0000256" key="6">
    <source>
        <dbReference type="ARBA" id="ARBA00022833"/>
    </source>
</evidence>
<evidence type="ECO:0000256" key="8">
    <source>
        <dbReference type="ARBA" id="ARBA00023125"/>
    </source>
</evidence>
<dbReference type="FunFam" id="1.10.10.60:FF:000257">
    <property type="entry name" value="Zinc-finger homeodomain protein 2"/>
    <property type="match status" value="1"/>
</dbReference>
<sequence length="229" mass="24481">MDMSVIPYGFSSERGGGGKYGECMKNHAAARGGQAFDGCGEFMAGGAAGSPESLMCAACGCHRSFHRRDGVATPRRPILQPIAYLPPPPPLPLTYHPMPPQMVPPPPAQLDLSRSGSETPPRADEVMASAGGRKRYRTKFTPEQKERMKEFAERLGWRIQRHDDGALDRFCLEIGVDRHVMKVWMHNHKNQMSPAGGGGSSNGGMGVETVSLPGGPSAGATVEAAAIRV</sequence>
<protein>
    <submittedName>
        <fullName evidence="14">Zinc-finger homeodomain protein 8-like protein</fullName>
    </submittedName>
</protein>
<dbReference type="OrthoDB" id="636896at2759"/>
<keyword evidence="6" id="KW-0862">Zinc</keyword>
<dbReference type="NCBIfam" id="TIGR01565">
    <property type="entry name" value="homeo_ZF_HD"/>
    <property type="match status" value="1"/>
</dbReference>
<gene>
    <name evidence="14" type="ORF">FCM35_KLT18310</name>
</gene>
<evidence type="ECO:0000256" key="5">
    <source>
        <dbReference type="ARBA" id="ARBA00022771"/>
    </source>
</evidence>
<dbReference type="GO" id="GO:0050793">
    <property type="term" value="P:regulation of developmental process"/>
    <property type="evidence" value="ECO:0007669"/>
    <property type="project" value="TreeGrafter"/>
</dbReference>
<keyword evidence="8 14" id="KW-0238">DNA-binding</keyword>
<evidence type="ECO:0000256" key="4">
    <source>
        <dbReference type="ARBA" id="ARBA00022723"/>
    </source>
</evidence>
<evidence type="ECO:0000259" key="13">
    <source>
        <dbReference type="PROSITE" id="PS51523"/>
    </source>
</evidence>
<organism evidence="14 15">
    <name type="scientific">Carex littledalei</name>
    <dbReference type="NCBI Taxonomy" id="544730"/>
    <lineage>
        <taxon>Eukaryota</taxon>
        <taxon>Viridiplantae</taxon>
        <taxon>Streptophyta</taxon>
        <taxon>Embryophyta</taxon>
        <taxon>Tracheophyta</taxon>
        <taxon>Spermatophyta</taxon>
        <taxon>Magnoliopsida</taxon>
        <taxon>Liliopsida</taxon>
        <taxon>Poales</taxon>
        <taxon>Cyperaceae</taxon>
        <taxon>Cyperoideae</taxon>
        <taxon>Cariceae</taxon>
        <taxon>Carex</taxon>
        <taxon>Carex subgen. Euthyceras</taxon>
    </lineage>
</organism>
<dbReference type="AlphaFoldDB" id="A0A833VW41"/>
<dbReference type="EMBL" id="SWLB01000006">
    <property type="protein sequence ID" value="KAF3337723.1"/>
    <property type="molecule type" value="Genomic_DNA"/>
</dbReference>
<keyword evidence="7" id="KW-0805">Transcription regulation</keyword>
<comment type="subunit">
    <text evidence="3">Homo- and heterodimer with other ZFHD proteins.</text>
</comment>
<dbReference type="GO" id="GO:0008270">
    <property type="term" value="F:zinc ion binding"/>
    <property type="evidence" value="ECO:0007669"/>
    <property type="project" value="UniProtKB-KW"/>
</dbReference>
<accession>A0A833VW41</accession>
<comment type="caution">
    <text evidence="14">The sequence shown here is derived from an EMBL/GenBank/DDBJ whole genome shotgun (WGS) entry which is preliminary data.</text>
</comment>
<evidence type="ECO:0000256" key="9">
    <source>
        <dbReference type="ARBA" id="ARBA00023155"/>
    </source>
</evidence>
<evidence type="ECO:0000256" key="11">
    <source>
        <dbReference type="ARBA" id="ARBA00023242"/>
    </source>
</evidence>
<dbReference type="InterPro" id="IPR006455">
    <property type="entry name" value="Homeodomain_ZF_HD"/>
</dbReference>
<feature type="domain" description="ZF-HD dimerization-type" evidence="13">
    <location>
        <begin position="20"/>
        <end position="69"/>
    </location>
</feature>